<dbReference type="InterPro" id="IPR006539">
    <property type="entry name" value="P-type_ATPase_IV"/>
</dbReference>
<evidence type="ECO:0000256" key="13">
    <source>
        <dbReference type="ARBA" id="ARBA00023055"/>
    </source>
</evidence>
<sequence>MTDNIPLQPVRQKKRMDSKHRGGCCECLRCCGRREPRPRTVWLGHPEKREQRYPRNVINNQKYNFFTFLPGVLFNQFKYFFNLYFLLLACSQFVVEMRLGALYTYWVPLGFVLAVTVIREAAEEIRCYMRDKEVNSQIYSKLTARGTVKVKSSNIQVGDLIIVEKRCHVLCTQRLPTASDLLQIRSYVYAEEPNIDIHNFVGTFTREDSDPPVNESLSIENTLWASTVIASGTVVGVVLYTGRELRSVMNTSNPRSKIGLFDLEVNCLTKILFGALVVVSLVMVALQHFAGRWYLQIIRFLLLFSNIIPISLRVNLDMGKIVYSWVIRRDSKIPGTVVRSSTIPEQLGRISYLLTDKTGTLTQNEMVFKRLHLGTVAYGLDSMDEVQSHIFSIYTQQAQEPPAVKGLSVATKVRRTMSSRVHEAVKAIALCHNVTPVYESNGVTDQAEAERHYEDSCRVYQASSPDEVALVQWTESVGLTLVGRDQSSVQLRSPGGHILNFTILQIFPFTYESKRMGIIVRDESTGEITFYMKGADVVMAGIVQYNDWLEEECGNMAREGLRVLVVAKKSLTEEQYQDFEARYVQAKLSVHDRSLKVATVIESLEMEMELLCLTGVEDQLQTDVRPTLETLRNAGIKVWMLTGDKLETATCTAKNAHLVTRTQDIHIFRLVTNRGEAHLELNAFRRKHDCALVISGDSLEVCLKYYEYEFMELACQCPAVVCCRCAPTQKAQIVRLLQERTGKLTCAVGDGGNDVSMIQEADCGVGVEGKEGKQASLAADFSITQFKHLGRLLMVHGRNSYKRSAALSQFVIHRSLCISTMQAVFSSVFYFASVPLYQGFLIIGYSTIYTMFPVFSLVLDKDVKSEVAMLYPELYKDLLKGRPLSYKTFLIWVLISIYQGSIIMYGALLLFESEFVHIVAISFTSLILTELLMVALTIQTWHWLMIVAELLSLSCYIASLVFLHEFIDVYFIATLSFLWKVTVITLVSCLPLYVLKYLRRRFSPPSYSKLTS</sequence>
<dbReference type="SUPFAM" id="SSF56784">
    <property type="entry name" value="HAD-like"/>
    <property type="match status" value="1"/>
</dbReference>
<keyword evidence="11 19" id="KW-1133">Transmembrane helix</keyword>
<evidence type="ECO:0000259" key="21">
    <source>
        <dbReference type="Pfam" id="PF16212"/>
    </source>
</evidence>
<evidence type="ECO:0000256" key="7">
    <source>
        <dbReference type="ARBA" id="ARBA00022741"/>
    </source>
</evidence>
<feature type="transmembrane region" description="Helical" evidence="19">
    <location>
        <begin position="293"/>
        <end position="312"/>
    </location>
</feature>
<feature type="binding site" evidence="17">
    <location>
        <position position="753"/>
    </location>
    <ligand>
        <name>ATP</name>
        <dbReference type="ChEBI" id="CHEBI:30616"/>
    </ligand>
</feature>
<feature type="transmembrane region" description="Helical" evidence="19">
    <location>
        <begin position="102"/>
        <end position="122"/>
    </location>
</feature>
<feature type="transmembrane region" description="Helical" evidence="19">
    <location>
        <begin position="837"/>
        <end position="859"/>
    </location>
</feature>
<dbReference type="Proteomes" id="UP000694563">
    <property type="component" value="Chromosome 17"/>
</dbReference>
<keyword evidence="23" id="KW-1185">Reference proteome</keyword>
<keyword evidence="6 18" id="KW-0479">Metal-binding</keyword>
<feature type="binding site" evidence="18">
    <location>
        <position position="356"/>
    </location>
    <ligand>
        <name>Mg(2+)</name>
        <dbReference type="ChEBI" id="CHEBI:18420"/>
    </ligand>
</feature>
<feature type="binding site" evidence="17">
    <location>
        <position position="357"/>
    </location>
    <ligand>
        <name>ATP</name>
        <dbReference type="ChEBI" id="CHEBI:30616"/>
    </ligand>
</feature>
<dbReference type="GO" id="GO:0005768">
    <property type="term" value="C:endosome"/>
    <property type="evidence" value="ECO:0007669"/>
    <property type="project" value="TreeGrafter"/>
</dbReference>
<dbReference type="GO" id="GO:0005886">
    <property type="term" value="C:plasma membrane"/>
    <property type="evidence" value="ECO:0007669"/>
    <property type="project" value="TreeGrafter"/>
</dbReference>
<dbReference type="InterPro" id="IPR023298">
    <property type="entry name" value="ATPase_P-typ_TM_dom_sf"/>
</dbReference>
<dbReference type="SUPFAM" id="SSF81653">
    <property type="entry name" value="Calcium ATPase, transduction domain A"/>
    <property type="match status" value="1"/>
</dbReference>
<dbReference type="PROSITE" id="PS00154">
    <property type="entry name" value="ATPASE_E1_E2"/>
    <property type="match status" value="1"/>
</dbReference>
<keyword evidence="12" id="KW-0333">Golgi apparatus</keyword>
<dbReference type="InterPro" id="IPR023299">
    <property type="entry name" value="ATPase_P-typ_cyto_dom_N"/>
</dbReference>
<gene>
    <name evidence="22" type="primary">LOC117004228</name>
</gene>
<evidence type="ECO:0000256" key="5">
    <source>
        <dbReference type="ARBA" id="ARBA00022692"/>
    </source>
</evidence>
<keyword evidence="14 19" id="KW-0472">Membrane</keyword>
<keyword evidence="4" id="KW-0813">Transport</keyword>
<dbReference type="Pfam" id="PF16209">
    <property type="entry name" value="PhoLip_ATPase_N"/>
    <property type="match status" value="1"/>
</dbReference>
<comment type="cofactor">
    <cofactor evidence="1 18">
        <name>Mg(2+)</name>
        <dbReference type="ChEBI" id="CHEBI:18420"/>
    </cofactor>
</comment>
<dbReference type="InterPro" id="IPR018303">
    <property type="entry name" value="ATPase_P-typ_P_site"/>
</dbReference>
<feature type="binding site" evidence="17">
    <location>
        <position position="562"/>
    </location>
    <ligand>
        <name>ATP</name>
        <dbReference type="ChEBI" id="CHEBI:30616"/>
    </ligand>
</feature>
<reference evidence="22" key="2">
    <citation type="submission" date="2025-08" db="UniProtKB">
        <authorList>
            <consortium name="Ensembl"/>
        </authorList>
    </citation>
    <scope>IDENTIFICATION</scope>
</reference>
<dbReference type="InterPro" id="IPR032631">
    <property type="entry name" value="P-type_ATPase_N"/>
</dbReference>
<dbReference type="SUPFAM" id="SSF81660">
    <property type="entry name" value="Metal cation-transporting ATPase, ATP-binding domain N"/>
    <property type="match status" value="1"/>
</dbReference>
<feature type="binding site" evidence="17">
    <location>
        <position position="533"/>
    </location>
    <ligand>
        <name>ATP</name>
        <dbReference type="ChEBI" id="CHEBI:30616"/>
    </ligand>
</feature>
<dbReference type="FunFam" id="2.70.150.10:FF:000007">
    <property type="entry name" value="Phospholipid-transporting ATPase"/>
    <property type="match status" value="1"/>
</dbReference>
<dbReference type="SFLD" id="SFLDG00002">
    <property type="entry name" value="C1.7:_P-type_atpase_like"/>
    <property type="match status" value="1"/>
</dbReference>
<dbReference type="Gene3D" id="3.40.1110.10">
    <property type="entry name" value="Calcium-transporting ATPase, cytoplasmic domain N"/>
    <property type="match status" value="1"/>
</dbReference>
<evidence type="ECO:0000313" key="23">
    <source>
        <dbReference type="Proteomes" id="UP000694563"/>
    </source>
</evidence>
<dbReference type="NCBIfam" id="TIGR01652">
    <property type="entry name" value="ATPase-Plipid"/>
    <property type="match status" value="1"/>
</dbReference>
<feature type="binding site" evidence="17">
    <location>
        <position position="509"/>
    </location>
    <ligand>
        <name>ATP</name>
        <dbReference type="ChEBI" id="CHEBI:30616"/>
    </ligand>
</feature>
<evidence type="ECO:0000256" key="11">
    <source>
        <dbReference type="ARBA" id="ARBA00022989"/>
    </source>
</evidence>
<keyword evidence="8 17" id="KW-0067">ATP-binding</keyword>
<evidence type="ECO:0000256" key="4">
    <source>
        <dbReference type="ARBA" id="ARBA00022448"/>
    </source>
</evidence>
<feature type="binding site" evidence="17">
    <location>
        <position position="643"/>
    </location>
    <ligand>
        <name>ATP</name>
        <dbReference type="ChEBI" id="CHEBI:30616"/>
    </ligand>
</feature>
<protein>
    <recommendedName>
        <fullName evidence="19">Phospholipid-transporting ATPase</fullName>
        <ecNumber evidence="19">7.6.2.1</ecNumber>
    </recommendedName>
</protein>
<evidence type="ECO:0000256" key="8">
    <source>
        <dbReference type="ARBA" id="ARBA00022840"/>
    </source>
</evidence>
<feature type="binding site" evidence="17">
    <location>
        <position position="730"/>
    </location>
    <ligand>
        <name>ATP</name>
        <dbReference type="ChEBI" id="CHEBI:30616"/>
    </ligand>
</feature>
<dbReference type="GO" id="GO:0000287">
    <property type="term" value="F:magnesium ion binding"/>
    <property type="evidence" value="ECO:0007669"/>
    <property type="project" value="UniProtKB-UniRule"/>
</dbReference>
<dbReference type="GO" id="GO:0005802">
    <property type="term" value="C:trans-Golgi network"/>
    <property type="evidence" value="ECO:0007669"/>
    <property type="project" value="TreeGrafter"/>
</dbReference>
<evidence type="ECO:0000256" key="18">
    <source>
        <dbReference type="PIRSR" id="PIRSR606539-3"/>
    </source>
</evidence>
<dbReference type="AlphaFoldDB" id="A0A8C3VAD8"/>
<accession>A0A8C3VAD8</accession>
<dbReference type="Gene3D" id="3.40.50.1000">
    <property type="entry name" value="HAD superfamily/HAD-like"/>
    <property type="match status" value="1"/>
</dbReference>
<keyword evidence="13" id="KW-0445">Lipid transport</keyword>
<comment type="subcellular location">
    <subcellularLocation>
        <location evidence="2">Golgi apparatus</location>
        <location evidence="2">trans-Golgi network membrane</location>
        <topology evidence="2">Multi-pass membrane protein</topology>
    </subcellularLocation>
    <subcellularLocation>
        <location evidence="19">Membrane</location>
        <topology evidence="19">Multi-pass membrane protein</topology>
    </subcellularLocation>
</comment>
<dbReference type="GO" id="GO:0005524">
    <property type="term" value="F:ATP binding"/>
    <property type="evidence" value="ECO:0007669"/>
    <property type="project" value="UniProtKB-UniRule"/>
</dbReference>
<dbReference type="SFLD" id="SFLDF00027">
    <property type="entry name" value="p-type_atpase"/>
    <property type="match status" value="1"/>
</dbReference>
<feature type="binding site" evidence="17">
    <location>
        <position position="358"/>
    </location>
    <ligand>
        <name>ATP</name>
        <dbReference type="ChEBI" id="CHEBI:30616"/>
    </ligand>
</feature>
<dbReference type="InterPro" id="IPR001757">
    <property type="entry name" value="P_typ_ATPase"/>
</dbReference>
<feature type="binding site" evidence="17">
    <location>
        <position position="356"/>
    </location>
    <ligand>
        <name>ATP</name>
        <dbReference type="ChEBI" id="CHEBI:30616"/>
    </ligand>
</feature>
<dbReference type="SUPFAM" id="SSF81665">
    <property type="entry name" value="Calcium ATPase, transmembrane domain M"/>
    <property type="match status" value="1"/>
</dbReference>
<evidence type="ECO:0000256" key="12">
    <source>
        <dbReference type="ARBA" id="ARBA00023034"/>
    </source>
</evidence>
<feature type="active site" description="4-aspartylphosphate intermediate" evidence="16">
    <location>
        <position position="356"/>
    </location>
</feature>
<dbReference type="Ensembl" id="ENSCUST00005029162.1">
    <property type="protein sequence ID" value="ENSCUSP00005028183.1"/>
    <property type="gene ID" value="ENSCUSG00005017133.1"/>
</dbReference>
<dbReference type="InterPro" id="IPR036412">
    <property type="entry name" value="HAD-like_sf"/>
</dbReference>
<feature type="domain" description="P-type ATPase C-terminal" evidence="21">
    <location>
        <begin position="777"/>
        <end position="1004"/>
    </location>
</feature>
<name>A0A8C3VAD8_CATUS</name>
<feature type="transmembrane region" description="Helical" evidence="19">
    <location>
        <begin position="889"/>
        <end position="909"/>
    </location>
</feature>
<dbReference type="Gene3D" id="2.70.150.10">
    <property type="entry name" value="Calcium-transporting ATPase, cytoplasmic transduction domain A"/>
    <property type="match status" value="1"/>
</dbReference>
<feature type="transmembrane region" description="Helical" evidence="19">
    <location>
        <begin position="969"/>
        <end position="995"/>
    </location>
</feature>
<dbReference type="FunFam" id="3.40.50.1000:FF:000009">
    <property type="entry name" value="Phospholipid-transporting ATPase"/>
    <property type="match status" value="1"/>
</dbReference>
<feature type="binding site" evidence="17">
    <location>
        <position position="754"/>
    </location>
    <ligand>
        <name>ATP</name>
        <dbReference type="ChEBI" id="CHEBI:30616"/>
    </ligand>
</feature>
<dbReference type="PANTHER" id="PTHR24092:SF49">
    <property type="entry name" value="PHOSPHOLIPID-TRANSPORTING ATPASE IIA-RELATED"/>
    <property type="match status" value="1"/>
</dbReference>
<proteinExistence type="inferred from homology"/>
<dbReference type="PANTHER" id="PTHR24092">
    <property type="entry name" value="PROBABLE PHOSPHOLIPID-TRANSPORTING ATPASE"/>
    <property type="match status" value="1"/>
</dbReference>
<feature type="transmembrane region" description="Helical" evidence="19">
    <location>
        <begin position="811"/>
        <end position="831"/>
    </location>
</feature>
<dbReference type="InterPro" id="IPR044492">
    <property type="entry name" value="P_typ_ATPase_HD_dom"/>
</dbReference>
<dbReference type="GO" id="GO:0045332">
    <property type="term" value="P:phospholipid translocation"/>
    <property type="evidence" value="ECO:0007669"/>
    <property type="project" value="TreeGrafter"/>
</dbReference>
<dbReference type="NCBIfam" id="TIGR01494">
    <property type="entry name" value="ATPase_P-type"/>
    <property type="match status" value="2"/>
</dbReference>
<dbReference type="GO" id="GO:0006890">
    <property type="term" value="P:retrograde vesicle-mediated transport, Golgi to endoplasmic reticulum"/>
    <property type="evidence" value="ECO:0007669"/>
    <property type="project" value="TreeGrafter"/>
</dbReference>
<feature type="binding site" evidence="18">
    <location>
        <position position="358"/>
    </location>
    <ligand>
        <name>Mg(2+)</name>
        <dbReference type="ChEBI" id="CHEBI:18420"/>
    </ligand>
</feature>
<evidence type="ECO:0000256" key="9">
    <source>
        <dbReference type="ARBA" id="ARBA00022842"/>
    </source>
</evidence>
<feature type="transmembrane region" description="Helical" evidence="19">
    <location>
        <begin position="943"/>
        <end position="963"/>
    </location>
</feature>
<comment type="similarity">
    <text evidence="3 19">Belongs to the cation transport ATPase (P-type) (TC 3.A.3) family. Type IV subfamily.</text>
</comment>
<keyword evidence="7 17" id="KW-0547">Nucleotide-binding</keyword>
<feature type="binding site" evidence="18">
    <location>
        <position position="754"/>
    </location>
    <ligand>
        <name>Mg(2+)</name>
        <dbReference type="ChEBI" id="CHEBI:18420"/>
    </ligand>
</feature>
<evidence type="ECO:0000256" key="14">
    <source>
        <dbReference type="ARBA" id="ARBA00023136"/>
    </source>
</evidence>
<dbReference type="InterPro" id="IPR023214">
    <property type="entry name" value="HAD_sf"/>
</dbReference>
<comment type="catalytic activity">
    <reaction evidence="15 19">
        <text>ATP + H2O + phospholipidSide 1 = ADP + phosphate + phospholipidSide 2.</text>
        <dbReference type="EC" id="7.6.2.1"/>
    </reaction>
</comment>
<dbReference type="CDD" id="cd07541">
    <property type="entry name" value="P-type_ATPase_APLT_Neo1-like"/>
    <property type="match status" value="1"/>
</dbReference>
<evidence type="ECO:0000256" key="1">
    <source>
        <dbReference type="ARBA" id="ARBA00001946"/>
    </source>
</evidence>
<feature type="binding site" evidence="17">
    <location>
        <position position="724"/>
    </location>
    <ligand>
        <name>ATP</name>
        <dbReference type="ChEBI" id="CHEBI:30616"/>
    </ligand>
</feature>
<evidence type="ECO:0000256" key="16">
    <source>
        <dbReference type="PIRSR" id="PIRSR606539-1"/>
    </source>
</evidence>
<evidence type="ECO:0000256" key="10">
    <source>
        <dbReference type="ARBA" id="ARBA00022967"/>
    </source>
</evidence>
<dbReference type="InterPro" id="IPR008250">
    <property type="entry name" value="ATPase_P-typ_transduc_dom_A_sf"/>
</dbReference>
<dbReference type="GO" id="GO:0140326">
    <property type="term" value="F:ATPase-coupled intramembrane lipid transporter activity"/>
    <property type="evidence" value="ECO:0007669"/>
    <property type="project" value="UniProtKB-EC"/>
</dbReference>
<keyword evidence="9 18" id="KW-0460">Magnesium</keyword>
<feature type="binding site" evidence="17">
    <location>
        <position position="644"/>
    </location>
    <ligand>
        <name>ATP</name>
        <dbReference type="ChEBI" id="CHEBI:30616"/>
    </ligand>
</feature>
<organism evidence="22 23">
    <name type="scientific">Catharus ustulatus</name>
    <name type="common">Russet-backed thrush</name>
    <name type="synonym">Hylocichla ustulatus</name>
    <dbReference type="NCBI Taxonomy" id="91951"/>
    <lineage>
        <taxon>Eukaryota</taxon>
        <taxon>Metazoa</taxon>
        <taxon>Chordata</taxon>
        <taxon>Craniata</taxon>
        <taxon>Vertebrata</taxon>
        <taxon>Euteleostomi</taxon>
        <taxon>Archelosauria</taxon>
        <taxon>Archosauria</taxon>
        <taxon>Dinosauria</taxon>
        <taxon>Saurischia</taxon>
        <taxon>Theropoda</taxon>
        <taxon>Coelurosauria</taxon>
        <taxon>Aves</taxon>
        <taxon>Neognathae</taxon>
        <taxon>Neoaves</taxon>
        <taxon>Telluraves</taxon>
        <taxon>Australaves</taxon>
        <taxon>Passeriformes</taxon>
        <taxon>Turdidae</taxon>
        <taxon>Catharus</taxon>
    </lineage>
</organism>
<evidence type="ECO:0000256" key="3">
    <source>
        <dbReference type="ARBA" id="ARBA00008109"/>
    </source>
</evidence>
<reference evidence="22" key="1">
    <citation type="submission" date="2020-10" db="EMBL/GenBank/DDBJ databases">
        <title>Catharus ustulatus (Swainson's thrush) genome, bCatUst1, primary haplotype v2.</title>
        <authorList>
            <person name="Delmore K."/>
            <person name="Vafadar M."/>
            <person name="Formenti G."/>
            <person name="Chow W."/>
            <person name="Pelan S."/>
            <person name="Howe K."/>
            <person name="Rhie A."/>
            <person name="Mountcastle J."/>
            <person name="Haase B."/>
            <person name="Fedrigo O."/>
            <person name="Jarvis E.D."/>
        </authorList>
    </citation>
    <scope>NUCLEOTIDE SEQUENCE [LARGE SCALE GENOMIC DNA]</scope>
</reference>
<evidence type="ECO:0000256" key="6">
    <source>
        <dbReference type="ARBA" id="ARBA00022723"/>
    </source>
</evidence>
<keyword evidence="5 19" id="KW-0812">Transmembrane</keyword>
<dbReference type="SFLD" id="SFLDS00003">
    <property type="entry name" value="Haloacid_Dehalogenase"/>
    <property type="match status" value="1"/>
</dbReference>
<feature type="binding site" evidence="18">
    <location>
        <position position="750"/>
    </location>
    <ligand>
        <name>Mg(2+)</name>
        <dbReference type="ChEBI" id="CHEBI:18420"/>
    </ligand>
</feature>
<reference evidence="22" key="3">
    <citation type="submission" date="2025-09" db="UniProtKB">
        <authorList>
            <consortium name="Ensembl"/>
        </authorList>
    </citation>
    <scope>IDENTIFICATION</scope>
</reference>
<dbReference type="GO" id="GO:0016887">
    <property type="term" value="F:ATP hydrolysis activity"/>
    <property type="evidence" value="ECO:0007669"/>
    <property type="project" value="InterPro"/>
</dbReference>
<dbReference type="PRINTS" id="PR00119">
    <property type="entry name" value="CATATPASE"/>
</dbReference>
<evidence type="ECO:0000256" key="17">
    <source>
        <dbReference type="PIRSR" id="PIRSR606539-2"/>
    </source>
</evidence>
<dbReference type="GO" id="GO:0006897">
    <property type="term" value="P:endocytosis"/>
    <property type="evidence" value="ECO:0007669"/>
    <property type="project" value="TreeGrafter"/>
</dbReference>
<dbReference type="EC" id="7.6.2.1" evidence="19"/>
<dbReference type="InterPro" id="IPR032630">
    <property type="entry name" value="P_typ_ATPase_c"/>
</dbReference>
<dbReference type="Pfam" id="PF16212">
    <property type="entry name" value="PhoLip_ATPase_C"/>
    <property type="match status" value="1"/>
</dbReference>
<keyword evidence="10 19" id="KW-1278">Translocase</keyword>
<dbReference type="FunFam" id="3.40.1110.10:FF:000008">
    <property type="entry name" value="Phospholipid-transporting ATPase"/>
    <property type="match status" value="1"/>
</dbReference>
<dbReference type="Pfam" id="PF00702">
    <property type="entry name" value="Hydrolase"/>
    <property type="match status" value="1"/>
</dbReference>
<feature type="domain" description="P-type ATPase N-terminal" evidence="20">
    <location>
        <begin position="45"/>
        <end position="105"/>
    </location>
</feature>
<evidence type="ECO:0000259" key="20">
    <source>
        <dbReference type="Pfam" id="PF16209"/>
    </source>
</evidence>
<evidence type="ECO:0000256" key="15">
    <source>
        <dbReference type="ARBA" id="ARBA00034036"/>
    </source>
</evidence>
<evidence type="ECO:0000256" key="19">
    <source>
        <dbReference type="RuleBase" id="RU362033"/>
    </source>
</evidence>
<feature type="transmembrane region" description="Helical" evidence="19">
    <location>
        <begin position="915"/>
        <end position="936"/>
    </location>
</feature>
<evidence type="ECO:0000256" key="2">
    <source>
        <dbReference type="ARBA" id="ARBA00004166"/>
    </source>
</evidence>
<evidence type="ECO:0000313" key="22">
    <source>
        <dbReference type="Ensembl" id="ENSCUSP00005028183.1"/>
    </source>
</evidence>
<feature type="binding site" evidence="17">
    <location>
        <position position="642"/>
    </location>
    <ligand>
        <name>ATP</name>
        <dbReference type="ChEBI" id="CHEBI:30616"/>
    </ligand>
</feature>
<feature type="binding site" evidence="17">
    <location>
        <position position="467"/>
    </location>
    <ligand>
        <name>ATP</name>
        <dbReference type="ChEBI" id="CHEBI:30616"/>
    </ligand>
</feature>
<feature type="transmembrane region" description="Helical" evidence="19">
    <location>
        <begin position="263"/>
        <end position="287"/>
    </location>
</feature>